<proteinExistence type="predicted"/>
<dbReference type="InterPro" id="IPR005467">
    <property type="entry name" value="His_kinase_dom"/>
</dbReference>
<accession>A0A4R2PVV0</accession>
<dbReference type="EC" id="2.7.13.3" evidence="3"/>
<evidence type="ECO:0000256" key="5">
    <source>
        <dbReference type="ARBA" id="ARBA00022679"/>
    </source>
</evidence>
<dbReference type="SUPFAM" id="SSF55874">
    <property type="entry name" value="ATPase domain of HSP90 chaperone/DNA topoisomerase II/histidine kinase"/>
    <property type="match status" value="1"/>
</dbReference>
<keyword evidence="10" id="KW-0472">Membrane</keyword>
<dbReference type="SMART" id="SM00086">
    <property type="entry name" value="PAC"/>
    <property type="match status" value="2"/>
</dbReference>
<dbReference type="PROSITE" id="PS50112">
    <property type="entry name" value="PAS"/>
    <property type="match status" value="2"/>
</dbReference>
<dbReference type="PROSITE" id="PS50109">
    <property type="entry name" value="HIS_KIN"/>
    <property type="match status" value="1"/>
</dbReference>
<evidence type="ECO:0000256" key="6">
    <source>
        <dbReference type="ARBA" id="ARBA00022741"/>
    </source>
</evidence>
<evidence type="ECO:0000256" key="9">
    <source>
        <dbReference type="ARBA" id="ARBA00023012"/>
    </source>
</evidence>
<dbReference type="PANTHER" id="PTHR43047">
    <property type="entry name" value="TWO-COMPONENT HISTIDINE PROTEIN KINASE"/>
    <property type="match status" value="1"/>
</dbReference>
<evidence type="ECO:0000256" key="8">
    <source>
        <dbReference type="ARBA" id="ARBA00022840"/>
    </source>
</evidence>
<feature type="domain" description="Histidine kinase" evidence="11">
    <location>
        <begin position="417"/>
        <end position="638"/>
    </location>
</feature>
<dbReference type="SUPFAM" id="SSF47384">
    <property type="entry name" value="Homodimeric domain of signal transducing histidine kinase"/>
    <property type="match status" value="1"/>
</dbReference>
<dbReference type="SMART" id="SM00091">
    <property type="entry name" value="PAS"/>
    <property type="match status" value="2"/>
</dbReference>
<keyword evidence="9" id="KW-0902">Two-component regulatory system</keyword>
<comment type="catalytic activity">
    <reaction evidence="1">
        <text>ATP + protein L-histidine = ADP + protein N-phospho-L-histidine.</text>
        <dbReference type="EC" id="2.7.13.3"/>
    </reaction>
</comment>
<comment type="caution">
    <text evidence="14">The sequence shown here is derived from an EMBL/GenBank/DDBJ whole genome shotgun (WGS) entry which is preliminary data.</text>
</comment>
<dbReference type="PANTHER" id="PTHR43047:SF63">
    <property type="entry name" value="HISTIDINE KINASE"/>
    <property type="match status" value="1"/>
</dbReference>
<dbReference type="InterPro" id="IPR036097">
    <property type="entry name" value="HisK_dim/P_sf"/>
</dbReference>
<sequence>MLSTSTPSAPGDKPRAEPEIPAAVLTRLRALAAHMPQAWVALLDADARLFWVSGPPALSALSPAAEALPAELPVCLRGGDRKALGKAAAAVIGGTMLREQVTLSLSDSAGDATGPTVCLEAHLTPAGAEAPDRAVLVGHDITAQFSEIGRFRELAEKAAEGIVVLRDDEVLYANPRMASMLGMSRPEDVQRLQSVSHFVHPDDRAEVMGNIADRMTGRRVTAAPYDFRLVSDKGRCLWVNCHAETILSWPGGPAILASFVDVTARRDADRARTETELLFQRIFELSPEIITLTRFEDGTYRFINDTFTQSLGYRREEVIGFTPDDIGIWSPDNPRERLIACLLRDGTVQDLSMRARRRDGQILDLSVSATTLDYEGDTYILLVAHDATERRRQERQLEASRQHAELANRAKSEFLANMSHELRTPLNAIIGFAEVMQTEAFGPLGTPQYRDYSNDILNAGRHLLSIINEILDLSKLEAGHLAVDTLPVPVGGVFDTCVRLIGEKAQQAGVRVSVKPHDPGLDVLADPVRLKQVMLNLLSNAVKFTPSGGRVEIRAAAVDDEMVEIQVADTGIGMSKADLARAMTPFGQVDSSLSRHHEGTGLGLPLARALIDLQHGTLHLESEPGMGTTATVRLPTLSEKTVETLK</sequence>
<dbReference type="Gene3D" id="3.30.450.20">
    <property type="entry name" value="PAS domain"/>
    <property type="match status" value="2"/>
</dbReference>
<dbReference type="OrthoDB" id="9801651at2"/>
<dbReference type="InterPro" id="IPR004358">
    <property type="entry name" value="Sig_transdc_His_kin-like_C"/>
</dbReference>
<dbReference type="Gene3D" id="1.10.287.130">
    <property type="match status" value="1"/>
</dbReference>
<evidence type="ECO:0000256" key="1">
    <source>
        <dbReference type="ARBA" id="ARBA00000085"/>
    </source>
</evidence>
<dbReference type="SUPFAM" id="SSF55785">
    <property type="entry name" value="PYP-like sensor domain (PAS domain)"/>
    <property type="match status" value="2"/>
</dbReference>
<dbReference type="PRINTS" id="PR00344">
    <property type="entry name" value="BCTRLSENSOR"/>
</dbReference>
<dbReference type="CDD" id="cd00082">
    <property type="entry name" value="HisKA"/>
    <property type="match status" value="1"/>
</dbReference>
<keyword evidence="15" id="KW-1185">Reference proteome</keyword>
<evidence type="ECO:0000259" key="12">
    <source>
        <dbReference type="PROSITE" id="PS50112"/>
    </source>
</evidence>
<dbReference type="AlphaFoldDB" id="A0A4R2PVV0"/>
<dbReference type="GO" id="GO:0000155">
    <property type="term" value="F:phosphorelay sensor kinase activity"/>
    <property type="evidence" value="ECO:0007669"/>
    <property type="project" value="InterPro"/>
</dbReference>
<evidence type="ECO:0000259" key="13">
    <source>
        <dbReference type="PROSITE" id="PS50113"/>
    </source>
</evidence>
<dbReference type="Proteomes" id="UP000295399">
    <property type="component" value="Unassembled WGS sequence"/>
</dbReference>
<keyword evidence="6" id="KW-0547">Nucleotide-binding</keyword>
<dbReference type="Gene3D" id="3.30.565.10">
    <property type="entry name" value="Histidine kinase-like ATPase, C-terminal domain"/>
    <property type="match status" value="1"/>
</dbReference>
<feature type="domain" description="PAS" evidence="12">
    <location>
        <begin position="167"/>
        <end position="218"/>
    </location>
</feature>
<evidence type="ECO:0000256" key="7">
    <source>
        <dbReference type="ARBA" id="ARBA00022777"/>
    </source>
</evidence>
<protein>
    <recommendedName>
        <fullName evidence="3">histidine kinase</fullName>
        <ecNumber evidence="3">2.7.13.3</ecNumber>
    </recommendedName>
</protein>
<evidence type="ECO:0000256" key="3">
    <source>
        <dbReference type="ARBA" id="ARBA00012438"/>
    </source>
</evidence>
<evidence type="ECO:0000259" key="11">
    <source>
        <dbReference type="PROSITE" id="PS50109"/>
    </source>
</evidence>
<dbReference type="InterPro" id="IPR003661">
    <property type="entry name" value="HisK_dim/P_dom"/>
</dbReference>
<comment type="subcellular location">
    <subcellularLocation>
        <location evidence="2">Membrane</location>
    </subcellularLocation>
</comment>
<dbReference type="Pfam" id="PF02518">
    <property type="entry name" value="HATPase_c"/>
    <property type="match status" value="1"/>
</dbReference>
<dbReference type="GO" id="GO:0009927">
    <property type="term" value="F:histidine phosphotransfer kinase activity"/>
    <property type="evidence" value="ECO:0007669"/>
    <property type="project" value="TreeGrafter"/>
</dbReference>
<evidence type="ECO:0000313" key="14">
    <source>
        <dbReference type="EMBL" id="TCP38345.1"/>
    </source>
</evidence>
<dbReference type="PROSITE" id="PS50113">
    <property type="entry name" value="PAC"/>
    <property type="match status" value="1"/>
</dbReference>
<dbReference type="Pfam" id="PF00512">
    <property type="entry name" value="HisKA"/>
    <property type="match status" value="1"/>
</dbReference>
<dbReference type="InterPro" id="IPR003594">
    <property type="entry name" value="HATPase_dom"/>
</dbReference>
<organism evidence="14 15">
    <name type="scientific">Rhodothalassium salexigens DSM 2132</name>
    <dbReference type="NCBI Taxonomy" id="1188247"/>
    <lineage>
        <taxon>Bacteria</taxon>
        <taxon>Pseudomonadati</taxon>
        <taxon>Pseudomonadota</taxon>
        <taxon>Alphaproteobacteria</taxon>
        <taxon>Rhodothalassiales</taxon>
        <taxon>Rhodothalassiaceae</taxon>
        <taxon>Rhodothalassium</taxon>
    </lineage>
</organism>
<dbReference type="InterPro" id="IPR000700">
    <property type="entry name" value="PAS-assoc_C"/>
</dbReference>
<keyword evidence="5" id="KW-0808">Transferase</keyword>
<dbReference type="Pfam" id="PF13426">
    <property type="entry name" value="PAS_9"/>
    <property type="match status" value="1"/>
</dbReference>
<keyword evidence="8" id="KW-0067">ATP-binding</keyword>
<dbReference type="SMART" id="SM00388">
    <property type="entry name" value="HisKA"/>
    <property type="match status" value="1"/>
</dbReference>
<dbReference type="InterPro" id="IPR036890">
    <property type="entry name" value="HATPase_C_sf"/>
</dbReference>
<keyword evidence="4" id="KW-0597">Phosphoprotein</keyword>
<dbReference type="InParanoid" id="A0A4R2PVV0"/>
<feature type="domain" description="PAC" evidence="13">
    <location>
        <begin position="349"/>
        <end position="399"/>
    </location>
</feature>
<feature type="domain" description="PAS" evidence="12">
    <location>
        <begin position="296"/>
        <end position="320"/>
    </location>
</feature>
<dbReference type="GO" id="GO:0005524">
    <property type="term" value="F:ATP binding"/>
    <property type="evidence" value="ECO:0007669"/>
    <property type="project" value="UniProtKB-KW"/>
</dbReference>
<evidence type="ECO:0000256" key="2">
    <source>
        <dbReference type="ARBA" id="ARBA00004370"/>
    </source>
</evidence>
<evidence type="ECO:0000313" key="15">
    <source>
        <dbReference type="Proteomes" id="UP000295399"/>
    </source>
</evidence>
<evidence type="ECO:0000256" key="4">
    <source>
        <dbReference type="ARBA" id="ARBA00022553"/>
    </source>
</evidence>
<dbReference type="Pfam" id="PF08447">
    <property type="entry name" value="PAS_3"/>
    <property type="match status" value="1"/>
</dbReference>
<dbReference type="FunFam" id="1.10.287.130:FF:000038">
    <property type="entry name" value="Sensory transduction histidine kinase"/>
    <property type="match status" value="1"/>
</dbReference>
<dbReference type="GO" id="GO:0005886">
    <property type="term" value="C:plasma membrane"/>
    <property type="evidence" value="ECO:0007669"/>
    <property type="project" value="TreeGrafter"/>
</dbReference>
<reference evidence="14 15" key="1">
    <citation type="submission" date="2019-03" db="EMBL/GenBank/DDBJ databases">
        <title>Genomic Encyclopedia of Type Strains, Phase IV (KMG-IV): sequencing the most valuable type-strain genomes for metagenomic binning, comparative biology and taxonomic classification.</title>
        <authorList>
            <person name="Goeker M."/>
        </authorList>
    </citation>
    <scope>NUCLEOTIDE SEQUENCE [LARGE SCALE GENOMIC DNA]</scope>
    <source>
        <strain evidence="14 15">DSM 2132</strain>
    </source>
</reference>
<dbReference type="SMART" id="SM00387">
    <property type="entry name" value="HATPase_c"/>
    <property type="match status" value="1"/>
</dbReference>
<dbReference type="NCBIfam" id="TIGR00229">
    <property type="entry name" value="sensory_box"/>
    <property type="match status" value="2"/>
</dbReference>
<name>A0A4R2PVV0_RHOSA</name>
<dbReference type="CDD" id="cd00130">
    <property type="entry name" value="PAS"/>
    <property type="match status" value="2"/>
</dbReference>
<dbReference type="EMBL" id="SLXO01000001">
    <property type="protein sequence ID" value="TCP38345.1"/>
    <property type="molecule type" value="Genomic_DNA"/>
</dbReference>
<evidence type="ECO:0000256" key="10">
    <source>
        <dbReference type="ARBA" id="ARBA00023136"/>
    </source>
</evidence>
<dbReference type="CDD" id="cd16922">
    <property type="entry name" value="HATPase_EvgS-ArcB-TorS-like"/>
    <property type="match status" value="1"/>
</dbReference>
<dbReference type="InterPro" id="IPR035965">
    <property type="entry name" value="PAS-like_dom_sf"/>
</dbReference>
<dbReference type="InterPro" id="IPR013655">
    <property type="entry name" value="PAS_fold_3"/>
</dbReference>
<keyword evidence="7" id="KW-0418">Kinase</keyword>
<gene>
    <name evidence="14" type="ORF">EV659_101245</name>
</gene>
<dbReference type="InterPro" id="IPR000014">
    <property type="entry name" value="PAS"/>
</dbReference>
<dbReference type="InterPro" id="IPR001610">
    <property type="entry name" value="PAC"/>
</dbReference>